<keyword evidence="4" id="KW-1185">Reference proteome</keyword>
<dbReference type="Gene3D" id="3.40.50.10190">
    <property type="entry name" value="BRCT domain"/>
    <property type="match status" value="1"/>
</dbReference>
<reference evidence="3 4" key="1">
    <citation type="submission" date="2023-01" db="EMBL/GenBank/DDBJ databases">
        <title>Analysis of 21 Apiospora genomes using comparative genomics revels a genus with tremendous synthesis potential of carbohydrate active enzymes and secondary metabolites.</title>
        <authorList>
            <person name="Sorensen T."/>
        </authorList>
    </citation>
    <scope>NUCLEOTIDE SEQUENCE [LARGE SCALE GENOMIC DNA]</scope>
    <source>
        <strain evidence="3 4">CBS 117206</strain>
    </source>
</reference>
<dbReference type="InterPro" id="IPR036420">
    <property type="entry name" value="BRCT_dom_sf"/>
</dbReference>
<feature type="region of interest" description="Disordered" evidence="1">
    <location>
        <begin position="269"/>
        <end position="343"/>
    </location>
</feature>
<feature type="domain" description="BRCT" evidence="2">
    <location>
        <begin position="6"/>
        <end position="108"/>
    </location>
</feature>
<feature type="compositionally biased region" description="Low complexity" evidence="1">
    <location>
        <begin position="269"/>
        <end position="284"/>
    </location>
</feature>
<proteinExistence type="predicted"/>
<organism evidence="3 4">
    <name type="scientific">Apiospora kogelbergensis</name>
    <dbReference type="NCBI Taxonomy" id="1337665"/>
    <lineage>
        <taxon>Eukaryota</taxon>
        <taxon>Fungi</taxon>
        <taxon>Dikarya</taxon>
        <taxon>Ascomycota</taxon>
        <taxon>Pezizomycotina</taxon>
        <taxon>Sordariomycetes</taxon>
        <taxon>Xylariomycetidae</taxon>
        <taxon>Amphisphaeriales</taxon>
        <taxon>Apiosporaceae</taxon>
        <taxon>Apiospora</taxon>
    </lineage>
</organism>
<comment type="caution">
    <text evidence="3">The sequence shown here is derived from an EMBL/GenBank/DDBJ whole genome shotgun (WGS) entry which is preliminary data.</text>
</comment>
<name>A0AAW0QMK2_9PEZI</name>
<evidence type="ECO:0000313" key="3">
    <source>
        <dbReference type="EMBL" id="KAK8100504.1"/>
    </source>
</evidence>
<evidence type="ECO:0000259" key="2">
    <source>
        <dbReference type="PROSITE" id="PS50172"/>
    </source>
</evidence>
<evidence type="ECO:0000313" key="4">
    <source>
        <dbReference type="Proteomes" id="UP001392437"/>
    </source>
</evidence>
<protein>
    <recommendedName>
        <fullName evidence="2">BRCT domain-containing protein</fullName>
    </recommendedName>
</protein>
<dbReference type="SUPFAM" id="SSF52113">
    <property type="entry name" value="BRCT domain"/>
    <property type="match status" value="1"/>
</dbReference>
<dbReference type="PROSITE" id="PS50172">
    <property type="entry name" value="BRCT"/>
    <property type="match status" value="1"/>
</dbReference>
<accession>A0AAW0QMK2</accession>
<sequence>MSLVTPPKKIFGGVMLATTSHYVDPRGRTGWADVDIARYVKAWGGSFSFELNDSVTHLIALPQDLDAKPRSAQVTSALKRKKLNIVHLDWFEDSIIEGRKLNPKDFQLARNGRPLTELAEVKRLKAKKKTEKDNELAKKYVDPRLFHAYTDETFFTYEIVLTKGDMGERYCQTLFESNAEPHTYTVGRIYQVKKGARGNYERMRCPQAGTAFEAAFEEFVSFFEDKTGIAWNDRVVFRKGKGHVAGDRFVYELPTGGRPIGLIKGEVADNNAIDGDNDDSGASNTEELHGPKEENQDGNEKHDDEDSAMGLDDDDDHSGTGDGEDATNNAVSGNGEDEGYASM</sequence>
<dbReference type="Proteomes" id="UP001392437">
    <property type="component" value="Unassembled WGS sequence"/>
</dbReference>
<gene>
    <name evidence="3" type="ORF">PG999_010878</name>
</gene>
<dbReference type="AlphaFoldDB" id="A0AAW0QMK2"/>
<feature type="compositionally biased region" description="Basic and acidic residues" evidence="1">
    <location>
        <begin position="286"/>
        <end position="304"/>
    </location>
</feature>
<dbReference type="InterPro" id="IPR001357">
    <property type="entry name" value="BRCT_dom"/>
</dbReference>
<feature type="compositionally biased region" description="Acidic residues" evidence="1">
    <location>
        <begin position="305"/>
        <end position="316"/>
    </location>
</feature>
<evidence type="ECO:0000256" key="1">
    <source>
        <dbReference type="SAM" id="MobiDB-lite"/>
    </source>
</evidence>
<dbReference type="EMBL" id="JAQQWP010000009">
    <property type="protein sequence ID" value="KAK8100504.1"/>
    <property type="molecule type" value="Genomic_DNA"/>
</dbReference>
<dbReference type="Pfam" id="PF12738">
    <property type="entry name" value="PTCB-BRCT"/>
    <property type="match status" value="1"/>
</dbReference>